<feature type="compositionally biased region" description="Basic and acidic residues" evidence="1">
    <location>
        <begin position="61"/>
        <end position="71"/>
    </location>
</feature>
<reference evidence="2" key="1">
    <citation type="submission" date="2019-08" db="EMBL/GenBank/DDBJ databases">
        <authorList>
            <person name="Kucharzyk K."/>
            <person name="Murdoch R.W."/>
            <person name="Higgins S."/>
            <person name="Loffler F."/>
        </authorList>
    </citation>
    <scope>NUCLEOTIDE SEQUENCE</scope>
</reference>
<sequence>MAGRTAGGLGRSAAGPGNQFRVSDRAAVEPHSAGTVRCGNDGPGAEPESRREFSGGRIGRRATENRTRDSDQSGAGKGRLRPGRVDAPGRSGKKHRDRRQSDARRAVRRL</sequence>
<accession>A0A645DBH5</accession>
<protein>
    <submittedName>
        <fullName evidence="2">Uncharacterized protein</fullName>
    </submittedName>
</protein>
<feature type="compositionally biased region" description="Basic and acidic residues" evidence="1">
    <location>
        <begin position="99"/>
        <end position="110"/>
    </location>
</feature>
<proteinExistence type="predicted"/>
<comment type="caution">
    <text evidence="2">The sequence shown here is derived from an EMBL/GenBank/DDBJ whole genome shotgun (WGS) entry which is preliminary data.</text>
</comment>
<dbReference type="AlphaFoldDB" id="A0A645DBH5"/>
<evidence type="ECO:0000256" key="1">
    <source>
        <dbReference type="SAM" id="MobiDB-lite"/>
    </source>
</evidence>
<name>A0A645DBH5_9ZZZZ</name>
<feature type="region of interest" description="Disordered" evidence="1">
    <location>
        <begin position="1"/>
        <end position="110"/>
    </location>
</feature>
<organism evidence="2">
    <name type="scientific">bioreactor metagenome</name>
    <dbReference type="NCBI Taxonomy" id="1076179"/>
    <lineage>
        <taxon>unclassified sequences</taxon>
        <taxon>metagenomes</taxon>
        <taxon>ecological metagenomes</taxon>
    </lineage>
</organism>
<dbReference type="EMBL" id="VSSQ01034750">
    <property type="protein sequence ID" value="MPM86796.1"/>
    <property type="molecule type" value="Genomic_DNA"/>
</dbReference>
<feature type="compositionally biased region" description="Gly residues" evidence="1">
    <location>
        <begin position="1"/>
        <end position="10"/>
    </location>
</feature>
<gene>
    <name evidence="2" type="ORF">SDC9_133888</name>
</gene>
<evidence type="ECO:0000313" key="2">
    <source>
        <dbReference type="EMBL" id="MPM86796.1"/>
    </source>
</evidence>